<evidence type="ECO:0000313" key="2">
    <source>
        <dbReference type="RefSeq" id="XP_049303315.1"/>
    </source>
</evidence>
<dbReference type="GeneID" id="105222033"/>
<sequence>MNMEAIERAVKPLNASARDVRCCYQQIVRAEIGGKTDSNYKLLNCVIFHQNFIVPQHIDYIITECYIDKESKRTIQKDAFSFIQTPTVVQLKNITGSASKNQSAVLDAIKPSVLLFGIDALSRINLRRTMPLTFKYLQSNQWFELRGYNKVGDNTFPNLMPLLTSYNSTTAEKKCLPQTLGGLNKPVCNFIWNDFKRFGYKTAYAEDTSFMSTFNYLKEGFDQPPTDYYLRPMTLAIEKELKVATKDELPYCVGRKHYGEYIYDYALQFANSFAAEPLFGLFWSNSFSHNYFDTEATMDVKVLEYLEKMKSESILERSIVILLSDHGMRWGPLLQLKSGFLEERLPTMFISIPSWYQNKYPDFMKNLQINQRRLTTTYDIYATMKHILEVAEPEKEFPYLNGTIHGVSIFREIPEDRTCDNAGIPEHWCACVPYEIVPTSDEVAKNVTALVLGEMNQYLNNKNISDKCAELKLETINSIEMKMIKIPNESTYRISFEANPEKARFQATIVYNITTNTIKTDVEDISRLDSYAKTSNCIDLKEEKKYCLCKK</sequence>
<gene>
    <name evidence="2" type="primary">LOC105222033</name>
</gene>
<name>A0ABM3J261_BACDO</name>
<organism evidence="1 2">
    <name type="scientific">Bactrocera dorsalis</name>
    <name type="common">Oriental fruit fly</name>
    <name type="synonym">Dacus dorsalis</name>
    <dbReference type="NCBI Taxonomy" id="27457"/>
    <lineage>
        <taxon>Eukaryota</taxon>
        <taxon>Metazoa</taxon>
        <taxon>Ecdysozoa</taxon>
        <taxon>Arthropoda</taxon>
        <taxon>Hexapoda</taxon>
        <taxon>Insecta</taxon>
        <taxon>Pterygota</taxon>
        <taxon>Neoptera</taxon>
        <taxon>Endopterygota</taxon>
        <taxon>Diptera</taxon>
        <taxon>Brachycera</taxon>
        <taxon>Muscomorpha</taxon>
        <taxon>Tephritoidea</taxon>
        <taxon>Tephritidae</taxon>
        <taxon>Bactrocera</taxon>
        <taxon>Bactrocera</taxon>
    </lineage>
</organism>
<dbReference type="RefSeq" id="XP_049303315.1">
    <property type="nucleotide sequence ID" value="XM_049447358.1"/>
</dbReference>
<dbReference type="PANTHER" id="PTHR10974">
    <property type="entry name" value="FI08016P-RELATED"/>
    <property type="match status" value="1"/>
</dbReference>
<dbReference type="PANTHER" id="PTHR10974:SF9">
    <property type="entry name" value="DUF229 DOMAIN CONTAINING PROTEIN-RELATED"/>
    <property type="match status" value="1"/>
</dbReference>
<dbReference type="Proteomes" id="UP001652620">
    <property type="component" value="Chromosome 2"/>
</dbReference>
<accession>A0ABM3J261</accession>
<protein>
    <submittedName>
        <fullName evidence="2">Uncharacterized protein LOC105222033</fullName>
    </submittedName>
</protein>
<reference evidence="1" key="1">
    <citation type="submission" date="2025-05" db="UniProtKB">
        <authorList>
            <consortium name="RefSeq"/>
        </authorList>
    </citation>
    <scope>NUCLEOTIDE SEQUENCE [LARGE SCALE GENOMIC DNA]</scope>
</reference>
<keyword evidence="1" id="KW-1185">Reference proteome</keyword>
<dbReference type="InterPro" id="IPR004245">
    <property type="entry name" value="DUF229"/>
</dbReference>
<dbReference type="SUPFAM" id="SSF53649">
    <property type="entry name" value="Alkaline phosphatase-like"/>
    <property type="match status" value="1"/>
</dbReference>
<dbReference type="Pfam" id="PF02995">
    <property type="entry name" value="DUF229"/>
    <property type="match status" value="1"/>
</dbReference>
<evidence type="ECO:0000313" key="1">
    <source>
        <dbReference type="Proteomes" id="UP001652620"/>
    </source>
</evidence>
<dbReference type="CDD" id="cd16021">
    <property type="entry name" value="ALP_like"/>
    <property type="match status" value="1"/>
</dbReference>
<reference evidence="2" key="2">
    <citation type="submission" date="2025-08" db="UniProtKB">
        <authorList>
            <consortium name="RefSeq"/>
        </authorList>
    </citation>
    <scope>IDENTIFICATION</scope>
    <source>
        <tissue evidence="2">Adult</tissue>
    </source>
</reference>
<dbReference type="Gene3D" id="3.40.720.10">
    <property type="entry name" value="Alkaline Phosphatase, subunit A"/>
    <property type="match status" value="1"/>
</dbReference>
<proteinExistence type="predicted"/>
<dbReference type="InterPro" id="IPR017850">
    <property type="entry name" value="Alkaline_phosphatase_core_sf"/>
</dbReference>